<protein>
    <submittedName>
        <fullName evidence="7">RING-H2 finger protein ATL5</fullName>
    </submittedName>
</protein>
<dbReference type="PROSITE" id="PS50089">
    <property type="entry name" value="ZF_RING_2"/>
    <property type="match status" value="1"/>
</dbReference>
<feature type="compositionally biased region" description="Polar residues" evidence="5">
    <location>
        <begin position="288"/>
        <end position="300"/>
    </location>
</feature>
<evidence type="ECO:0000313" key="8">
    <source>
        <dbReference type="Proteomes" id="UP001219518"/>
    </source>
</evidence>
<keyword evidence="8" id="KW-1185">Reference proteome</keyword>
<feature type="region of interest" description="Disordered" evidence="5">
    <location>
        <begin position="29"/>
        <end position="72"/>
    </location>
</feature>
<feature type="compositionally biased region" description="Low complexity" evidence="5">
    <location>
        <begin position="51"/>
        <end position="72"/>
    </location>
</feature>
<dbReference type="GO" id="GO:0008270">
    <property type="term" value="F:zinc ion binding"/>
    <property type="evidence" value="ECO:0007669"/>
    <property type="project" value="UniProtKB-KW"/>
</dbReference>
<evidence type="ECO:0000256" key="4">
    <source>
        <dbReference type="PROSITE-ProRule" id="PRU00175"/>
    </source>
</evidence>
<keyword evidence="1" id="KW-0479">Metal-binding</keyword>
<feature type="compositionally biased region" description="Polar residues" evidence="5">
    <location>
        <begin position="255"/>
        <end position="268"/>
    </location>
</feature>
<gene>
    <name evidence="7" type="ORF">KUF71_012773</name>
</gene>
<name>A0AAE1HNK5_9NEOP</name>
<feature type="region of interest" description="Disordered" evidence="5">
    <location>
        <begin position="194"/>
        <end position="306"/>
    </location>
</feature>
<evidence type="ECO:0000256" key="2">
    <source>
        <dbReference type="ARBA" id="ARBA00022771"/>
    </source>
</evidence>
<evidence type="ECO:0000256" key="1">
    <source>
        <dbReference type="ARBA" id="ARBA00022723"/>
    </source>
</evidence>
<feature type="compositionally biased region" description="Low complexity" evidence="5">
    <location>
        <begin position="322"/>
        <end position="335"/>
    </location>
</feature>
<dbReference type="SMART" id="SM00184">
    <property type="entry name" value="RING"/>
    <property type="match status" value="1"/>
</dbReference>
<evidence type="ECO:0000313" key="7">
    <source>
        <dbReference type="EMBL" id="KAK3924639.1"/>
    </source>
</evidence>
<accession>A0AAE1HNK5</accession>
<dbReference type="InterPro" id="IPR013083">
    <property type="entry name" value="Znf_RING/FYVE/PHD"/>
</dbReference>
<dbReference type="InterPro" id="IPR011016">
    <property type="entry name" value="Znf_RING-CH"/>
</dbReference>
<dbReference type="EMBL" id="JAHWGI010001195">
    <property type="protein sequence ID" value="KAK3924639.1"/>
    <property type="molecule type" value="Genomic_DNA"/>
</dbReference>
<keyword evidence="3" id="KW-0862">Zinc</keyword>
<dbReference type="SUPFAM" id="SSF57850">
    <property type="entry name" value="RING/U-box"/>
    <property type="match status" value="1"/>
</dbReference>
<reference evidence="7" key="1">
    <citation type="submission" date="2021-07" db="EMBL/GenBank/DDBJ databases">
        <authorList>
            <person name="Catto M.A."/>
            <person name="Jacobson A."/>
            <person name="Kennedy G."/>
            <person name="Labadie P."/>
            <person name="Hunt B.G."/>
            <person name="Srinivasan R."/>
        </authorList>
    </citation>
    <scope>NUCLEOTIDE SEQUENCE</scope>
    <source>
        <strain evidence="7">PL_HMW_Pooled</strain>
        <tissue evidence="7">Head</tissue>
    </source>
</reference>
<dbReference type="InterPro" id="IPR001841">
    <property type="entry name" value="Znf_RING"/>
</dbReference>
<reference evidence="7" key="2">
    <citation type="journal article" date="2023" name="BMC Genomics">
        <title>Pest status, molecular evolution, and epigenetic factors derived from the genome assembly of Frankliniella fusca, a thysanopteran phytovirus vector.</title>
        <authorList>
            <person name="Catto M.A."/>
            <person name="Labadie P.E."/>
            <person name="Jacobson A.L."/>
            <person name="Kennedy G.G."/>
            <person name="Srinivasan R."/>
            <person name="Hunt B.G."/>
        </authorList>
    </citation>
    <scope>NUCLEOTIDE SEQUENCE</scope>
    <source>
        <strain evidence="7">PL_HMW_Pooled</strain>
    </source>
</reference>
<dbReference type="CDD" id="cd16448">
    <property type="entry name" value="RING-H2"/>
    <property type="match status" value="1"/>
</dbReference>
<organism evidence="7 8">
    <name type="scientific">Frankliniella fusca</name>
    <dbReference type="NCBI Taxonomy" id="407009"/>
    <lineage>
        <taxon>Eukaryota</taxon>
        <taxon>Metazoa</taxon>
        <taxon>Ecdysozoa</taxon>
        <taxon>Arthropoda</taxon>
        <taxon>Hexapoda</taxon>
        <taxon>Insecta</taxon>
        <taxon>Pterygota</taxon>
        <taxon>Neoptera</taxon>
        <taxon>Paraneoptera</taxon>
        <taxon>Thysanoptera</taxon>
        <taxon>Terebrantia</taxon>
        <taxon>Thripoidea</taxon>
        <taxon>Thripidae</taxon>
        <taxon>Frankliniella</taxon>
    </lineage>
</organism>
<feature type="compositionally biased region" description="Polar residues" evidence="5">
    <location>
        <begin position="194"/>
        <end position="220"/>
    </location>
</feature>
<keyword evidence="2 4" id="KW-0863">Zinc-finger</keyword>
<dbReference type="Pfam" id="PF13639">
    <property type="entry name" value="zf-RING_2"/>
    <property type="match status" value="1"/>
</dbReference>
<feature type="region of interest" description="Disordered" evidence="5">
    <location>
        <begin position="127"/>
        <end position="147"/>
    </location>
</feature>
<feature type="region of interest" description="Disordered" evidence="5">
    <location>
        <begin position="158"/>
        <end position="177"/>
    </location>
</feature>
<feature type="compositionally biased region" description="Basic residues" evidence="5">
    <location>
        <begin position="337"/>
        <end position="348"/>
    </location>
</feature>
<dbReference type="AlphaFoldDB" id="A0AAE1HNK5"/>
<feature type="region of interest" description="Disordered" evidence="5">
    <location>
        <begin position="318"/>
        <end position="356"/>
    </location>
</feature>
<proteinExistence type="predicted"/>
<evidence type="ECO:0000259" key="6">
    <source>
        <dbReference type="PROSITE" id="PS50089"/>
    </source>
</evidence>
<comment type="caution">
    <text evidence="7">The sequence shown here is derived from an EMBL/GenBank/DDBJ whole genome shotgun (WGS) entry which is preliminary data.</text>
</comment>
<feature type="domain" description="RING-type" evidence="6">
    <location>
        <begin position="363"/>
        <end position="408"/>
    </location>
</feature>
<dbReference type="Proteomes" id="UP001219518">
    <property type="component" value="Unassembled WGS sequence"/>
</dbReference>
<feature type="compositionally biased region" description="Basic residues" evidence="5">
    <location>
        <begin position="273"/>
        <end position="285"/>
    </location>
</feature>
<sequence length="420" mass="44520">MDSGSSQKERERDERRAAEVRAKRLQYLDGEAAASAGPQPVDELLHETPVPVASSTLTPTAPAASVSSRSALTTTSSETAPAAVFVVCGRAAQELIRSLKHMAGCPSGVPPLSDISNGQLCISSTVTAADGSRPSGPQNPGKCRSSAFSSDELGNFFQSLPPWEPLPSTSSTGAAGDVNVPELSVVEVNTNGVQSACDDSTKPSNPSKLNWKNHLHSSSAKGKENIRPTIKRNKTGKQQDDSESDSDSPLKQLLGESNSSSSAGNIFPSTGAIRKRGRGRPKGSRNKAQSGPHNSDSSDNVDFPRSIPLQDYNWRESLPSTSAAKPSSSSSAGSKRGPGRPKGSRNKPKTSSNDVLSEPGRMCHICREESRSGLCLTDCGHLFHVVCLDRWISASSQKYRSKKTCPYCGGFYTESILFLG</sequence>
<evidence type="ECO:0000256" key="5">
    <source>
        <dbReference type="SAM" id="MobiDB-lite"/>
    </source>
</evidence>
<evidence type="ECO:0000256" key="3">
    <source>
        <dbReference type="ARBA" id="ARBA00022833"/>
    </source>
</evidence>
<dbReference type="Gene3D" id="3.30.40.10">
    <property type="entry name" value="Zinc/RING finger domain, C3HC4 (zinc finger)"/>
    <property type="match status" value="1"/>
</dbReference>
<dbReference type="SMART" id="SM00744">
    <property type="entry name" value="RINGv"/>
    <property type="match status" value="1"/>
</dbReference>